<dbReference type="InterPro" id="IPR015421">
    <property type="entry name" value="PyrdxlP-dep_Trfase_major"/>
</dbReference>
<protein>
    <recommendedName>
        <fullName evidence="4">DegT/DnrJ/EryC1/StrS family aminotransferase</fullName>
    </recommendedName>
</protein>
<keyword evidence="1" id="KW-0663">Pyridoxal phosphate</keyword>
<dbReference type="EMBL" id="UINC01140187">
    <property type="protein sequence ID" value="SVD27180.1"/>
    <property type="molecule type" value="Genomic_DNA"/>
</dbReference>
<dbReference type="GO" id="GO:0008483">
    <property type="term" value="F:transaminase activity"/>
    <property type="evidence" value="ECO:0007669"/>
    <property type="project" value="TreeGrafter"/>
</dbReference>
<dbReference type="GO" id="GO:0030170">
    <property type="term" value="F:pyridoxal phosphate binding"/>
    <property type="evidence" value="ECO:0007669"/>
    <property type="project" value="TreeGrafter"/>
</dbReference>
<reference evidence="3" key="1">
    <citation type="submission" date="2018-05" db="EMBL/GenBank/DDBJ databases">
        <authorList>
            <person name="Lanie J.A."/>
            <person name="Ng W.-L."/>
            <person name="Kazmierczak K.M."/>
            <person name="Andrzejewski T.M."/>
            <person name="Davidsen T.M."/>
            <person name="Wayne K.J."/>
            <person name="Tettelin H."/>
            <person name="Glass J.I."/>
            <person name="Rusch D."/>
            <person name="Podicherti R."/>
            <person name="Tsui H.-C.T."/>
            <person name="Winkler M.E."/>
        </authorList>
    </citation>
    <scope>NUCLEOTIDE SEQUENCE</scope>
</reference>
<dbReference type="AlphaFoldDB" id="A0A382TYQ5"/>
<feature type="non-terminal residue" evidence="3">
    <location>
        <position position="1"/>
    </location>
</feature>
<evidence type="ECO:0000256" key="2">
    <source>
        <dbReference type="ARBA" id="ARBA00037999"/>
    </source>
</evidence>
<evidence type="ECO:0008006" key="4">
    <source>
        <dbReference type="Google" id="ProtNLM"/>
    </source>
</evidence>
<dbReference type="InterPro" id="IPR000653">
    <property type="entry name" value="DegT/StrS_aminotransferase"/>
</dbReference>
<evidence type="ECO:0000313" key="3">
    <source>
        <dbReference type="EMBL" id="SVD27180.1"/>
    </source>
</evidence>
<dbReference type="PANTHER" id="PTHR30244:SF36">
    <property type="entry name" value="3-OXO-GLUCOSE-6-PHOSPHATE:GLUTAMATE AMINOTRANSFERASE"/>
    <property type="match status" value="1"/>
</dbReference>
<name>A0A382TYQ5_9ZZZZ</name>
<accession>A0A382TYQ5</accession>
<dbReference type="InterPro" id="IPR015422">
    <property type="entry name" value="PyrdxlP-dep_Trfase_small"/>
</dbReference>
<evidence type="ECO:0000256" key="1">
    <source>
        <dbReference type="ARBA" id="ARBA00022898"/>
    </source>
</evidence>
<sequence length="268" mass="30423">ATPVLVDVEPFFYTLDPKQLEEVFTKKTKAVIAVHLYGQPADLDSISNFCIKHNLFLIEDASQAHGAKYREQRLGSIGDIGCFSCYPTKNLGAIGDAGLITTNNTELATKIRMLREYGWNERISEYPGRNSRLDELQAAVLRIKLKYLDADNEKRRQLAEYYTDKLSDLSIQLPEVRAEAESVFHLYVLQVEDRQGLLEYLKGKDIQAGVHYPVPVHLQPAYQDRVLTANDMSITENLTENIISLPMYPELSVNDAKKIVDVLKKFLD</sequence>
<gene>
    <name evidence="3" type="ORF">METZ01_LOCUS380034</name>
</gene>
<proteinExistence type="inferred from homology"/>
<dbReference type="PANTHER" id="PTHR30244">
    <property type="entry name" value="TRANSAMINASE"/>
    <property type="match status" value="1"/>
</dbReference>
<dbReference type="SUPFAM" id="SSF53383">
    <property type="entry name" value="PLP-dependent transferases"/>
    <property type="match status" value="1"/>
</dbReference>
<dbReference type="Gene3D" id="3.90.1150.10">
    <property type="entry name" value="Aspartate Aminotransferase, domain 1"/>
    <property type="match status" value="1"/>
</dbReference>
<dbReference type="Gene3D" id="3.40.640.10">
    <property type="entry name" value="Type I PLP-dependent aspartate aminotransferase-like (Major domain)"/>
    <property type="match status" value="1"/>
</dbReference>
<organism evidence="3">
    <name type="scientific">marine metagenome</name>
    <dbReference type="NCBI Taxonomy" id="408172"/>
    <lineage>
        <taxon>unclassified sequences</taxon>
        <taxon>metagenomes</taxon>
        <taxon>ecological metagenomes</taxon>
    </lineage>
</organism>
<dbReference type="Pfam" id="PF01041">
    <property type="entry name" value="DegT_DnrJ_EryC1"/>
    <property type="match status" value="1"/>
</dbReference>
<dbReference type="GO" id="GO:0000271">
    <property type="term" value="P:polysaccharide biosynthetic process"/>
    <property type="evidence" value="ECO:0007669"/>
    <property type="project" value="TreeGrafter"/>
</dbReference>
<dbReference type="InterPro" id="IPR015424">
    <property type="entry name" value="PyrdxlP-dep_Trfase"/>
</dbReference>
<comment type="similarity">
    <text evidence="2">Belongs to the DegT/DnrJ/EryC1 family.</text>
</comment>
<dbReference type="CDD" id="cd00616">
    <property type="entry name" value="AHBA_syn"/>
    <property type="match status" value="1"/>
</dbReference>